<accession>G3GSF4</accession>
<proteinExistence type="predicted"/>
<dbReference type="Proteomes" id="UP000001075">
    <property type="component" value="Unassembled WGS sequence"/>
</dbReference>
<reference evidence="2" key="1">
    <citation type="journal article" date="2011" name="Nat. Biotechnol.">
        <title>The genomic sequence of the Chinese hamster ovary (CHO)-K1 cell line.</title>
        <authorList>
            <person name="Xu X."/>
            <person name="Nagarajan H."/>
            <person name="Lewis N.E."/>
            <person name="Pan S."/>
            <person name="Cai Z."/>
            <person name="Liu X."/>
            <person name="Chen W."/>
            <person name="Xie M."/>
            <person name="Wang W."/>
            <person name="Hammond S."/>
            <person name="Andersen M.R."/>
            <person name="Neff N."/>
            <person name="Passarelli B."/>
            <person name="Koh W."/>
            <person name="Fan H.C."/>
            <person name="Wang J."/>
            <person name="Gui Y."/>
            <person name="Lee K.H."/>
            <person name="Betenbaugh M.J."/>
            <person name="Quake S.R."/>
            <person name="Famili I."/>
            <person name="Palsson B.O."/>
            <person name="Wang J."/>
        </authorList>
    </citation>
    <scope>NUCLEOTIDE SEQUENCE [LARGE SCALE GENOMIC DNA]</scope>
    <source>
        <strain evidence="2">CHO K1 cell line</strain>
    </source>
</reference>
<name>G3GSF4_CRIGR</name>
<protein>
    <submittedName>
        <fullName evidence="1">Uncharacterized protein</fullName>
    </submittedName>
</protein>
<dbReference type="InParanoid" id="G3GSF4"/>
<dbReference type="EMBL" id="JH000011">
    <property type="protein sequence ID" value="EGV96540.1"/>
    <property type="molecule type" value="Genomic_DNA"/>
</dbReference>
<evidence type="ECO:0000313" key="2">
    <source>
        <dbReference type="Proteomes" id="UP000001075"/>
    </source>
</evidence>
<sequence>MKQLVCSSLGRASSSAPSFPQLPIVLYVELRPHGHFSPVQFGIFIDVIFVQLTFIQSYW</sequence>
<organism evidence="1 2">
    <name type="scientific">Cricetulus griseus</name>
    <name type="common">Chinese hamster</name>
    <name type="synonym">Cricetulus barabensis griseus</name>
    <dbReference type="NCBI Taxonomy" id="10029"/>
    <lineage>
        <taxon>Eukaryota</taxon>
        <taxon>Metazoa</taxon>
        <taxon>Chordata</taxon>
        <taxon>Craniata</taxon>
        <taxon>Vertebrata</taxon>
        <taxon>Euteleostomi</taxon>
        <taxon>Mammalia</taxon>
        <taxon>Eutheria</taxon>
        <taxon>Euarchontoglires</taxon>
        <taxon>Glires</taxon>
        <taxon>Rodentia</taxon>
        <taxon>Myomorpha</taxon>
        <taxon>Muroidea</taxon>
        <taxon>Cricetidae</taxon>
        <taxon>Cricetinae</taxon>
        <taxon>Cricetulus</taxon>
    </lineage>
</organism>
<gene>
    <name evidence="1" type="ORF">I79_000565</name>
</gene>
<dbReference type="AlphaFoldDB" id="G3GSF4"/>
<evidence type="ECO:0000313" key="1">
    <source>
        <dbReference type="EMBL" id="EGV96540.1"/>
    </source>
</evidence>